<dbReference type="STRING" id="429701.A0A2G9H539"/>
<evidence type="ECO:0000256" key="1">
    <source>
        <dbReference type="SAM" id="Phobius"/>
    </source>
</evidence>
<dbReference type="OrthoDB" id="67700at2759"/>
<dbReference type="Gene3D" id="2.60.40.150">
    <property type="entry name" value="C2 domain"/>
    <property type="match status" value="1"/>
</dbReference>
<dbReference type="PANTHER" id="PTHR47038:SF1">
    <property type="entry name" value="BAG-ASSOCIATED GRAM PROTEIN 1"/>
    <property type="match status" value="1"/>
</dbReference>
<keyword evidence="1" id="KW-1133">Transmembrane helix</keyword>
<dbReference type="CDD" id="cd00030">
    <property type="entry name" value="C2"/>
    <property type="match status" value="1"/>
</dbReference>
<keyword evidence="1" id="KW-0472">Membrane</keyword>
<dbReference type="EMBL" id="NKXS01002650">
    <property type="protein sequence ID" value="PIN12628.1"/>
    <property type="molecule type" value="Genomic_DNA"/>
</dbReference>
<dbReference type="SUPFAM" id="SSF49562">
    <property type="entry name" value="C2 domain (Calcium/lipid-binding domain, CaLB)"/>
    <property type="match status" value="1"/>
</dbReference>
<gene>
    <name evidence="3" type="ORF">CDL12_14761</name>
</gene>
<evidence type="ECO:0000313" key="4">
    <source>
        <dbReference type="Proteomes" id="UP000231279"/>
    </source>
</evidence>
<evidence type="ECO:0000313" key="3">
    <source>
        <dbReference type="EMBL" id="PIN12628.1"/>
    </source>
</evidence>
<dbReference type="PROSITE" id="PS50004">
    <property type="entry name" value="C2"/>
    <property type="match status" value="1"/>
</dbReference>
<dbReference type="PANTHER" id="PTHR47038">
    <property type="entry name" value="BAG-ASSOCIATED GRAM PROTEIN 1"/>
    <property type="match status" value="1"/>
</dbReference>
<organism evidence="3 4">
    <name type="scientific">Handroanthus impetiginosus</name>
    <dbReference type="NCBI Taxonomy" id="429701"/>
    <lineage>
        <taxon>Eukaryota</taxon>
        <taxon>Viridiplantae</taxon>
        <taxon>Streptophyta</taxon>
        <taxon>Embryophyta</taxon>
        <taxon>Tracheophyta</taxon>
        <taxon>Spermatophyta</taxon>
        <taxon>Magnoliopsida</taxon>
        <taxon>eudicotyledons</taxon>
        <taxon>Gunneridae</taxon>
        <taxon>Pentapetalae</taxon>
        <taxon>asterids</taxon>
        <taxon>lamiids</taxon>
        <taxon>Lamiales</taxon>
        <taxon>Bignoniaceae</taxon>
        <taxon>Crescentiina</taxon>
        <taxon>Tabebuia alliance</taxon>
        <taxon>Handroanthus</taxon>
    </lineage>
</organism>
<protein>
    <recommendedName>
        <fullName evidence="2">C2 domain-containing protein</fullName>
    </recommendedName>
</protein>
<dbReference type="InterPro" id="IPR035892">
    <property type="entry name" value="C2_domain_sf"/>
</dbReference>
<comment type="caution">
    <text evidence="3">The sequence shown here is derived from an EMBL/GenBank/DDBJ whole genome shotgun (WGS) entry which is preliminary data.</text>
</comment>
<feature type="domain" description="C2" evidence="2">
    <location>
        <begin position="58"/>
        <end position="171"/>
    </location>
</feature>
<keyword evidence="4" id="KW-1185">Reference proteome</keyword>
<keyword evidence="1" id="KW-0812">Transmembrane</keyword>
<name>A0A2G9H539_9LAMI</name>
<dbReference type="Proteomes" id="UP000231279">
    <property type="component" value="Unassembled WGS sequence"/>
</dbReference>
<dbReference type="SMART" id="SM00239">
    <property type="entry name" value="C2"/>
    <property type="match status" value="1"/>
</dbReference>
<proteinExistence type="predicted"/>
<dbReference type="Pfam" id="PF00168">
    <property type="entry name" value="C2"/>
    <property type="match status" value="1"/>
</dbReference>
<evidence type="ECO:0000259" key="2">
    <source>
        <dbReference type="PROSITE" id="PS50004"/>
    </source>
</evidence>
<reference evidence="4" key="1">
    <citation type="journal article" date="2018" name="Gigascience">
        <title>Genome assembly of the Pink Ipe (Handroanthus impetiginosus, Bignoniaceae), a highly valued, ecologically keystone Neotropical timber forest tree.</title>
        <authorList>
            <person name="Silva-Junior O.B."/>
            <person name="Grattapaglia D."/>
            <person name="Novaes E."/>
            <person name="Collevatti R.G."/>
        </authorList>
    </citation>
    <scope>NUCLEOTIDE SEQUENCE [LARGE SCALE GENOMIC DNA]</scope>
    <source>
        <strain evidence="4">cv. UFG-1</strain>
    </source>
</reference>
<dbReference type="InterPro" id="IPR044655">
    <property type="entry name" value="BAGP1-like"/>
</dbReference>
<feature type="transmembrane region" description="Helical" evidence="1">
    <location>
        <begin position="12"/>
        <end position="34"/>
    </location>
</feature>
<accession>A0A2G9H539</accession>
<sequence>MLVVEFLLPSWWEVQISVVAAAFVVMAYCFFLIGESCSCGDGRRLADSSTGGASVNVDREEIAQFKGDPETNSAYLIKVELLAAKNLTAENLNGLSDSFALITCGGKKRFSSMVPSSRNPIWREEFNFSVDELPVEIIVTIYAWDTIRRCTVLGSVTTSVEHEGQTGAIWYTLEGASGKVCLHIKTLKRQMGSSSF</sequence>
<dbReference type="InterPro" id="IPR000008">
    <property type="entry name" value="C2_dom"/>
</dbReference>
<dbReference type="AlphaFoldDB" id="A0A2G9H539"/>